<sequence length="73" mass="7841">MIEEPATVHSARASTWSRCGPGWPPPCPTWRSTGIHARHLSNNTVGEGFDDVGPAVPVLVERGLRRLAGGDPR</sequence>
<evidence type="ECO:0000313" key="2">
    <source>
        <dbReference type="EMBL" id="MFC0527084.1"/>
    </source>
</evidence>
<organism evidence="2 3">
    <name type="scientific">Phytohabitans kaempferiae</name>
    <dbReference type="NCBI Taxonomy" id="1620943"/>
    <lineage>
        <taxon>Bacteria</taxon>
        <taxon>Bacillati</taxon>
        <taxon>Actinomycetota</taxon>
        <taxon>Actinomycetes</taxon>
        <taxon>Micromonosporales</taxon>
        <taxon>Micromonosporaceae</taxon>
    </lineage>
</organism>
<dbReference type="EMBL" id="JBHLUH010000006">
    <property type="protein sequence ID" value="MFC0527084.1"/>
    <property type="molecule type" value="Genomic_DNA"/>
</dbReference>
<protein>
    <submittedName>
        <fullName evidence="2">Uncharacterized protein</fullName>
    </submittedName>
</protein>
<evidence type="ECO:0000313" key="3">
    <source>
        <dbReference type="Proteomes" id="UP001589867"/>
    </source>
</evidence>
<accession>A0ABV6LXV1</accession>
<name>A0ABV6LXV1_9ACTN</name>
<reference evidence="2 3" key="1">
    <citation type="submission" date="2024-09" db="EMBL/GenBank/DDBJ databases">
        <authorList>
            <person name="Sun Q."/>
            <person name="Mori K."/>
        </authorList>
    </citation>
    <scope>NUCLEOTIDE SEQUENCE [LARGE SCALE GENOMIC DNA]</scope>
    <source>
        <strain evidence="2 3">TBRC 3947</strain>
    </source>
</reference>
<keyword evidence="3" id="KW-1185">Reference proteome</keyword>
<dbReference type="RefSeq" id="WP_377246296.1">
    <property type="nucleotide sequence ID" value="NZ_JBHLUH010000006.1"/>
</dbReference>
<comment type="caution">
    <text evidence="2">The sequence shown here is derived from an EMBL/GenBank/DDBJ whole genome shotgun (WGS) entry which is preliminary data.</text>
</comment>
<gene>
    <name evidence="2" type="ORF">ACFFIA_05365</name>
</gene>
<proteinExistence type="predicted"/>
<evidence type="ECO:0000256" key="1">
    <source>
        <dbReference type="SAM" id="MobiDB-lite"/>
    </source>
</evidence>
<feature type="region of interest" description="Disordered" evidence="1">
    <location>
        <begin position="1"/>
        <end position="23"/>
    </location>
</feature>
<dbReference type="Proteomes" id="UP001589867">
    <property type="component" value="Unassembled WGS sequence"/>
</dbReference>